<feature type="domain" description="Integrase zinc-binding" evidence="1">
    <location>
        <begin position="75"/>
        <end position="123"/>
    </location>
</feature>
<dbReference type="EMBL" id="JAKMXF010000177">
    <property type="protein sequence ID" value="KAI6655721.1"/>
    <property type="molecule type" value="Genomic_DNA"/>
</dbReference>
<dbReference type="Proteomes" id="UP001165289">
    <property type="component" value="Unassembled WGS sequence"/>
</dbReference>
<name>A0AAV7K5T7_9METZ</name>
<evidence type="ECO:0000313" key="2">
    <source>
        <dbReference type="EMBL" id="KAI6655721.1"/>
    </source>
</evidence>
<gene>
    <name evidence="2" type="ORF">LOD99_1863</name>
</gene>
<dbReference type="AlphaFoldDB" id="A0AAV7K5T7"/>
<proteinExistence type="predicted"/>
<accession>A0AAV7K5T7</accession>
<protein>
    <submittedName>
        <fullName evidence="2">KRAB-A domain-containing protein 2-like</fullName>
    </submittedName>
</protein>
<dbReference type="Pfam" id="PF17921">
    <property type="entry name" value="Integrase_H2C2"/>
    <property type="match status" value="1"/>
</dbReference>
<keyword evidence="3" id="KW-1185">Reference proteome</keyword>
<dbReference type="InterPro" id="IPR041588">
    <property type="entry name" value="Integrase_H2C2"/>
</dbReference>
<comment type="caution">
    <text evidence="2">The sequence shown here is derived from an EMBL/GenBank/DDBJ whole genome shotgun (WGS) entry which is preliminary data.</text>
</comment>
<organism evidence="2 3">
    <name type="scientific">Oopsacas minuta</name>
    <dbReference type="NCBI Taxonomy" id="111878"/>
    <lineage>
        <taxon>Eukaryota</taxon>
        <taxon>Metazoa</taxon>
        <taxon>Porifera</taxon>
        <taxon>Hexactinellida</taxon>
        <taxon>Hexasterophora</taxon>
        <taxon>Lyssacinosida</taxon>
        <taxon>Leucopsacidae</taxon>
        <taxon>Oopsacas</taxon>
    </lineage>
</organism>
<evidence type="ECO:0000313" key="3">
    <source>
        <dbReference type="Proteomes" id="UP001165289"/>
    </source>
</evidence>
<reference evidence="2 3" key="1">
    <citation type="journal article" date="2023" name="BMC Biol.">
        <title>The compact genome of the sponge Oopsacas minuta (Hexactinellida) is lacking key metazoan core genes.</title>
        <authorList>
            <person name="Santini S."/>
            <person name="Schenkelaars Q."/>
            <person name="Jourda C."/>
            <person name="Duchesne M."/>
            <person name="Belahbib H."/>
            <person name="Rocher C."/>
            <person name="Selva M."/>
            <person name="Riesgo A."/>
            <person name="Vervoort M."/>
            <person name="Leys S.P."/>
            <person name="Kodjabachian L."/>
            <person name="Le Bivic A."/>
            <person name="Borchiellini C."/>
            <person name="Claverie J.M."/>
            <person name="Renard E."/>
        </authorList>
    </citation>
    <scope>NUCLEOTIDE SEQUENCE [LARGE SCALE GENOMIC DNA]</scope>
    <source>
        <strain evidence="2">SPO-2</strain>
    </source>
</reference>
<evidence type="ECO:0000259" key="1">
    <source>
        <dbReference type="Pfam" id="PF17921"/>
    </source>
</evidence>
<sequence>MLALPGNNSQAEQITTSYWRKSEKLLTRRKTKLGRNLPVDYNEILQCGDVEKLIRKLKAHTDTQLYYSTIEDSYDVLRRAHTATGHGEQDRMLKELSKKYVNMTYKAVEFYQSHCEECQKKRTRPLTKGVVVNPILTKASRG</sequence>
<dbReference type="Gene3D" id="1.10.340.70">
    <property type="match status" value="1"/>
</dbReference>